<dbReference type="Pfam" id="PF05420">
    <property type="entry name" value="BCSC_C"/>
    <property type="match status" value="1"/>
</dbReference>
<dbReference type="InterPro" id="IPR008410">
    <property type="entry name" value="BCSC_C"/>
</dbReference>
<evidence type="ECO:0000256" key="1">
    <source>
        <dbReference type="ARBA" id="ARBA00022729"/>
    </source>
</evidence>
<organism evidence="5">
    <name type="scientific">hydrothermal vent metagenome</name>
    <dbReference type="NCBI Taxonomy" id="652676"/>
    <lineage>
        <taxon>unclassified sequences</taxon>
        <taxon>metagenomes</taxon>
        <taxon>ecological metagenomes</taxon>
    </lineage>
</organism>
<accession>A0A1W1D514</accession>
<proteinExistence type="predicted"/>
<feature type="domain" description="Cellulose synthase operon C C-terminal" evidence="4">
    <location>
        <begin position="812"/>
        <end position="1083"/>
    </location>
</feature>
<dbReference type="SUPFAM" id="SSF48452">
    <property type="entry name" value="TPR-like"/>
    <property type="match status" value="1"/>
</dbReference>
<dbReference type="EMBL" id="FPHP01000045">
    <property type="protein sequence ID" value="SFV75678.1"/>
    <property type="molecule type" value="Genomic_DNA"/>
</dbReference>
<feature type="coiled-coil region" evidence="3">
    <location>
        <begin position="670"/>
        <end position="722"/>
    </location>
</feature>
<dbReference type="AlphaFoldDB" id="A0A1W1D514"/>
<keyword evidence="2" id="KW-0677">Repeat</keyword>
<sequence length="1106" mass="130902">MENAYALALIYIHQKDYKKVRKLLKPFVLSSKKAKQLFVDSIVYEFYYLLHFHKIDKALALRDKYIDRYPKLRSLKVDGILLQDGYKAYNKKDFKKALRIFTRLYKKEKNFENSYAMALISLEYGKFQKVREYLEPFKSSNKKARDLYFDSIVTQYYIYLKFKKNKEALALQKRYINEFPKLKSLAKPEPKYTLAKGYKAYKQKQYKKALQIFSHLYKNNKNFENSYAMALASYQLGNDEATRKYLEYYRFSNQQASDLYYNSIIRTYYKYYNNHQYRKAIYFLKKYKKFYPKLQNFHEALLKLADSYIQNGAFDEAENLLKANGFAQAKKYIFNGKYKKAIALRKQKKGAKGAVLLTPYVPYYSKASTFFGEVSCELASKHMANNEFLQAKNLLLPILSKSLQIQQLYQRILYEENIYKGWKAYNNKEMQKAIKYFENGCKLSYEESCLVGIMHTRYQLKEYKKALIVAKKAYVDFNAQDASYIAYESAKALGDKKRMQFWLQKLPYKYQKIVLYETKVTEKNFEALNKRYLILRQKHMDDFDLVENYLYFLKNAHKYKLFEKTFDEVKAIFTSEIEQFRLKEILREYHNETLYRYFQEKKYEQCFEYGNEVLFEGEEAQYKRLHAWCAFKARRYDKATKLFDKIIQKYGSDAEDRYGRFLSAFEAHNLKDAKKYLQAMKKHHDNLKRLAVINFYIAEGMIQKAQKIVQDMEDGKQKIKLQKRINGSYKYDHNKINSVSGGVYYKERNVADKLHSFLEYDIPLDVDIYETKFHYDIHFDILHLYDDFAGSKERYSMEYGLGWMYDKDKTFSKTTLVPNAKIEYKDFSFQVGTSPLGGEIQPALLTDIGYHYYIDELFYTHIELSRSMVDDSMLSLIGLDISRDGKSGAWGRVVKNGINVGIYNSNHYFYSLNIEYYPLIDGQNVMKNSEIKGVGTFGYSVPTNHFAYLDLSVMSIIDSYDKNTDLFTYGHGGYFSPQSFFMIGTILEAGKNMTSWLYWRIKAMVGYENFRIDDVEKYPILDDKTQGLSGEIQGYKESGTIYKIAFGSGMKINRDFDVVGAISYEKMKEFDTMAFGFSLIYSFDKKKKRVNMYSIHTEDKIDSLLK</sequence>
<evidence type="ECO:0000256" key="3">
    <source>
        <dbReference type="SAM" id="Coils"/>
    </source>
</evidence>
<keyword evidence="1" id="KW-0732">Signal</keyword>
<dbReference type="InterPro" id="IPR011990">
    <property type="entry name" value="TPR-like_helical_dom_sf"/>
</dbReference>
<dbReference type="Gene3D" id="1.25.40.10">
    <property type="entry name" value="Tetratricopeptide repeat domain"/>
    <property type="match status" value="2"/>
</dbReference>
<evidence type="ECO:0000259" key="4">
    <source>
        <dbReference type="Pfam" id="PF05420"/>
    </source>
</evidence>
<gene>
    <name evidence="5" type="ORF">MNB_SM-3-1114</name>
</gene>
<evidence type="ECO:0000256" key="2">
    <source>
        <dbReference type="ARBA" id="ARBA00022737"/>
    </source>
</evidence>
<evidence type="ECO:0000313" key="5">
    <source>
        <dbReference type="EMBL" id="SFV75678.1"/>
    </source>
</evidence>
<dbReference type="GO" id="GO:0030244">
    <property type="term" value="P:cellulose biosynthetic process"/>
    <property type="evidence" value="ECO:0007669"/>
    <property type="project" value="InterPro"/>
</dbReference>
<dbReference type="GO" id="GO:0019867">
    <property type="term" value="C:outer membrane"/>
    <property type="evidence" value="ECO:0007669"/>
    <property type="project" value="InterPro"/>
</dbReference>
<reference evidence="5" key="1">
    <citation type="submission" date="2016-10" db="EMBL/GenBank/DDBJ databases">
        <authorList>
            <person name="de Groot N.N."/>
        </authorList>
    </citation>
    <scope>NUCLEOTIDE SEQUENCE</scope>
</reference>
<name>A0A1W1D514_9ZZZZ</name>
<keyword evidence="3" id="KW-0175">Coiled coil</keyword>
<protein>
    <submittedName>
        <fullName evidence="5">Cellulose synthase operon protein C</fullName>
    </submittedName>
</protein>